<evidence type="ECO:0000256" key="3">
    <source>
        <dbReference type="ARBA" id="ARBA00022723"/>
    </source>
</evidence>
<keyword evidence="1" id="KW-0963">Cytoplasm</keyword>
<keyword evidence="3" id="KW-0479">Metal-binding</keyword>
<keyword evidence="6" id="KW-0175">Coiled coil</keyword>
<evidence type="ECO:0000256" key="6">
    <source>
        <dbReference type="SAM" id="Coils"/>
    </source>
</evidence>
<comment type="caution">
    <text evidence="7">The sequence shown here is derived from an EMBL/GenBank/DDBJ whole genome shotgun (WGS) entry which is preliminary data.</text>
</comment>
<dbReference type="RefSeq" id="WP_419723360.1">
    <property type="nucleotide sequence ID" value="NZ_JALBUF010000001.1"/>
</dbReference>
<proteinExistence type="predicted"/>
<gene>
    <name evidence="7" type="primary">yabA</name>
    <name evidence="7" type="ORF">MM817_00901</name>
</gene>
<evidence type="ECO:0000256" key="2">
    <source>
        <dbReference type="ARBA" id="ARBA00022705"/>
    </source>
</evidence>
<evidence type="ECO:0000313" key="7">
    <source>
        <dbReference type="EMBL" id="MCI0182636.1"/>
    </source>
</evidence>
<dbReference type="Proteomes" id="UP001139263">
    <property type="component" value="Unassembled WGS sequence"/>
</dbReference>
<reference evidence="7" key="1">
    <citation type="submission" date="2022-03" db="EMBL/GenBank/DDBJ databases">
        <title>Draft Genome Sequence of Firmicute Strain S0AB, a Heterotrophic Iron/Sulfur-Oxidizing Extreme Acidophile.</title>
        <authorList>
            <person name="Vergara E."/>
            <person name="Pakostova E."/>
            <person name="Johnson D.B."/>
            <person name="Holmes D.S."/>
        </authorList>
    </citation>
    <scope>NUCLEOTIDE SEQUENCE</scope>
    <source>
        <strain evidence="7">S0AB</strain>
    </source>
</reference>
<sequence length="104" mass="12100">MIDKQAMLRQIEQLQDRIGEFYQELGELKLLINDLMEENGQLALENVNLRERAHLYAEEKSPVHGEAARYLGQLYEDGFHICNVNYGSLRKGECLFCLQSLQRV</sequence>
<dbReference type="EMBL" id="JALBUF010000001">
    <property type="protein sequence ID" value="MCI0182636.1"/>
    <property type="molecule type" value="Genomic_DNA"/>
</dbReference>
<keyword evidence="8" id="KW-1185">Reference proteome</keyword>
<dbReference type="PIRSF" id="PIRSF021439">
    <property type="entry name" value="DUF972"/>
    <property type="match status" value="1"/>
</dbReference>
<dbReference type="GO" id="GO:0046872">
    <property type="term" value="F:metal ion binding"/>
    <property type="evidence" value="ECO:0007669"/>
    <property type="project" value="UniProtKB-KW"/>
</dbReference>
<organism evidence="7 8">
    <name type="scientific">Sulfoacidibacillus ferrooxidans</name>
    <dbReference type="NCBI Taxonomy" id="2005001"/>
    <lineage>
        <taxon>Bacteria</taxon>
        <taxon>Bacillati</taxon>
        <taxon>Bacillota</taxon>
        <taxon>Bacilli</taxon>
        <taxon>Bacillales</taxon>
        <taxon>Alicyclobacillaceae</taxon>
        <taxon>Sulfoacidibacillus</taxon>
    </lineage>
</organism>
<evidence type="ECO:0000256" key="5">
    <source>
        <dbReference type="ARBA" id="ARBA00022880"/>
    </source>
</evidence>
<feature type="coiled-coil region" evidence="6">
    <location>
        <begin position="4"/>
        <end position="52"/>
    </location>
</feature>
<keyword evidence="5" id="KW-0236">DNA replication inhibitor</keyword>
<dbReference type="Pfam" id="PF06156">
    <property type="entry name" value="YabA"/>
    <property type="match status" value="1"/>
</dbReference>
<accession>A0A9X2AE03</accession>
<name>A0A9X2AE03_9BACL</name>
<keyword evidence="2" id="KW-0235">DNA replication</keyword>
<dbReference type="AlphaFoldDB" id="A0A9X2AE03"/>
<keyword evidence="4" id="KW-0862">Zinc</keyword>
<protein>
    <submittedName>
        <fullName evidence="7">Initiation-control protein YabA</fullName>
    </submittedName>
</protein>
<evidence type="ECO:0000313" key="8">
    <source>
        <dbReference type="Proteomes" id="UP001139263"/>
    </source>
</evidence>
<dbReference type="InterPro" id="IPR010377">
    <property type="entry name" value="YabA"/>
</dbReference>
<dbReference type="GO" id="GO:0006260">
    <property type="term" value="P:DNA replication"/>
    <property type="evidence" value="ECO:0007669"/>
    <property type="project" value="UniProtKB-KW"/>
</dbReference>
<evidence type="ECO:0000256" key="1">
    <source>
        <dbReference type="ARBA" id="ARBA00022490"/>
    </source>
</evidence>
<dbReference type="GO" id="GO:0008156">
    <property type="term" value="P:negative regulation of DNA replication"/>
    <property type="evidence" value="ECO:0007669"/>
    <property type="project" value="UniProtKB-KW"/>
</dbReference>
<evidence type="ECO:0000256" key="4">
    <source>
        <dbReference type="ARBA" id="ARBA00022833"/>
    </source>
</evidence>